<dbReference type="PANTHER" id="PTHR47354:SF5">
    <property type="entry name" value="PROTEIN RFBI"/>
    <property type="match status" value="1"/>
</dbReference>
<dbReference type="GO" id="GO:0006221">
    <property type="term" value="P:pyrimidine nucleotide biosynthetic process"/>
    <property type="evidence" value="ECO:0007669"/>
    <property type="project" value="InterPro"/>
</dbReference>
<evidence type="ECO:0000259" key="2">
    <source>
        <dbReference type="PROSITE" id="PS51384"/>
    </source>
</evidence>
<dbReference type="InterPro" id="IPR050415">
    <property type="entry name" value="MRET"/>
</dbReference>
<protein>
    <submittedName>
        <fullName evidence="3">Oxidoreductase</fullName>
    </submittedName>
</protein>
<dbReference type="Proteomes" id="UP000282985">
    <property type="component" value="Unassembled WGS sequence"/>
</dbReference>
<dbReference type="Pfam" id="PF00970">
    <property type="entry name" value="FAD_binding_6"/>
    <property type="match status" value="1"/>
</dbReference>
<dbReference type="InterPro" id="IPR017927">
    <property type="entry name" value="FAD-bd_FR_type"/>
</dbReference>
<organism evidence="3 4">
    <name type="scientific">Ancylomarina longa</name>
    <dbReference type="NCBI Taxonomy" id="2487017"/>
    <lineage>
        <taxon>Bacteria</taxon>
        <taxon>Pseudomonadati</taxon>
        <taxon>Bacteroidota</taxon>
        <taxon>Bacteroidia</taxon>
        <taxon>Marinilabiliales</taxon>
        <taxon>Marinifilaceae</taxon>
        <taxon>Ancylomarina</taxon>
    </lineage>
</organism>
<dbReference type="InterPro" id="IPR008333">
    <property type="entry name" value="Cbr1-like_FAD-bd_dom"/>
</dbReference>
<dbReference type="InterPro" id="IPR001433">
    <property type="entry name" value="OxRdtase_FAD/NAD-bd"/>
</dbReference>
<comment type="caution">
    <text evidence="3">The sequence shown here is derived from an EMBL/GenBank/DDBJ whole genome shotgun (WGS) entry which is preliminary data.</text>
</comment>
<dbReference type="PIRSF" id="PIRSF006816">
    <property type="entry name" value="Cyc3_hyd_g"/>
    <property type="match status" value="1"/>
</dbReference>
<dbReference type="InterPro" id="IPR039261">
    <property type="entry name" value="FNR_nucleotide-bd"/>
</dbReference>
<dbReference type="PANTHER" id="PTHR47354">
    <property type="entry name" value="NADH OXIDOREDUCTASE HCR"/>
    <property type="match status" value="1"/>
</dbReference>
<evidence type="ECO:0000256" key="1">
    <source>
        <dbReference type="PIRSR" id="PIRSR006816-1"/>
    </source>
</evidence>
<dbReference type="InterPro" id="IPR012165">
    <property type="entry name" value="Cyt_c3_hydrogenase_gsu"/>
</dbReference>
<dbReference type="RefSeq" id="WP_127344998.1">
    <property type="nucleotide sequence ID" value="NZ_RJJX01000038.1"/>
</dbReference>
<dbReference type="PROSITE" id="PS51384">
    <property type="entry name" value="FAD_FR"/>
    <property type="match status" value="1"/>
</dbReference>
<dbReference type="AlphaFoldDB" id="A0A434AER7"/>
<evidence type="ECO:0000313" key="3">
    <source>
        <dbReference type="EMBL" id="RUT72883.1"/>
    </source>
</evidence>
<feature type="binding site" evidence="1">
    <location>
        <begin position="53"/>
        <end position="56"/>
    </location>
    <ligand>
        <name>FAD</name>
        <dbReference type="ChEBI" id="CHEBI:57692"/>
    </ligand>
</feature>
<feature type="domain" description="FAD-binding FR-type" evidence="2">
    <location>
        <begin position="7"/>
        <end position="103"/>
    </location>
</feature>
<dbReference type="OrthoDB" id="9789468at2"/>
<accession>A0A434AER7</accession>
<comment type="cofactor">
    <cofactor evidence="1">
        <name>FAD</name>
        <dbReference type="ChEBI" id="CHEBI:57692"/>
    </cofactor>
    <text evidence="1">Binds 1 FAD per subunit.</text>
</comment>
<dbReference type="Gene3D" id="3.40.50.80">
    <property type="entry name" value="Nucleotide-binding domain of ferredoxin-NADP reductase (FNR) module"/>
    <property type="match status" value="1"/>
</dbReference>
<evidence type="ECO:0000313" key="4">
    <source>
        <dbReference type="Proteomes" id="UP000282985"/>
    </source>
</evidence>
<reference evidence="3 4" key="1">
    <citation type="submission" date="2018-11" db="EMBL/GenBank/DDBJ databases">
        <title>Parancylomarina longa gen. nov., sp. nov., isolated from sediments of southern Okinawa.</title>
        <authorList>
            <person name="Fu T."/>
        </authorList>
    </citation>
    <scope>NUCLEOTIDE SEQUENCE [LARGE SCALE GENOMIC DNA]</scope>
    <source>
        <strain evidence="3 4">T3-2 S1-C</strain>
    </source>
</reference>
<dbReference type="GO" id="GO:0016491">
    <property type="term" value="F:oxidoreductase activity"/>
    <property type="evidence" value="ECO:0007669"/>
    <property type="project" value="InterPro"/>
</dbReference>
<name>A0A434AER7_9BACT</name>
<dbReference type="GO" id="GO:0050660">
    <property type="term" value="F:flavin adenine dinucleotide binding"/>
    <property type="evidence" value="ECO:0007669"/>
    <property type="project" value="InterPro"/>
</dbReference>
<dbReference type="EMBL" id="RJJX01000038">
    <property type="protein sequence ID" value="RUT72883.1"/>
    <property type="molecule type" value="Genomic_DNA"/>
</dbReference>
<dbReference type="SUPFAM" id="SSF52343">
    <property type="entry name" value="Ferredoxin reductase-like, C-terminal NADP-linked domain"/>
    <property type="match status" value="1"/>
</dbReference>
<sequence length="222" mass="25587">MNIYLIIRMRSHKVIGIRNLTSSTYVIRMEKNDFSFKTGQYITLGFTGSIDRREYSIYSSQNADYLEVLIKEVEDGLVSKKLKRCKSGDMLDVDGPFGHFSLQNEELQTKKFLFIATGTGISPIHSFVKSHPELNYSVLHGVRLEEEAYERDSYNKNQYILCTSREKTGDFHGRVTDYLKQNPISSDTVCYLCGNCHMIYEAYDILEKQGINLGPIHTEVYF</sequence>
<dbReference type="SUPFAM" id="SSF63380">
    <property type="entry name" value="Riboflavin synthase domain-like"/>
    <property type="match status" value="1"/>
</dbReference>
<proteinExistence type="predicted"/>
<keyword evidence="1" id="KW-0285">Flavoprotein</keyword>
<dbReference type="InterPro" id="IPR017938">
    <property type="entry name" value="Riboflavin_synthase-like_b-brl"/>
</dbReference>
<dbReference type="Gene3D" id="2.40.30.10">
    <property type="entry name" value="Translation factors"/>
    <property type="match status" value="1"/>
</dbReference>
<gene>
    <name evidence="3" type="ORF">DLK05_16165</name>
</gene>
<dbReference type="Pfam" id="PF00175">
    <property type="entry name" value="NAD_binding_1"/>
    <property type="match status" value="1"/>
</dbReference>
<dbReference type="GO" id="GO:0051537">
    <property type="term" value="F:2 iron, 2 sulfur cluster binding"/>
    <property type="evidence" value="ECO:0007669"/>
    <property type="project" value="InterPro"/>
</dbReference>
<keyword evidence="1" id="KW-0274">FAD</keyword>
<dbReference type="PRINTS" id="PR00410">
    <property type="entry name" value="PHEHYDRXLASE"/>
</dbReference>
<keyword evidence="4" id="KW-1185">Reference proteome</keyword>